<accession>A0A345M7M8</accession>
<evidence type="ECO:0000313" key="1">
    <source>
        <dbReference type="EMBL" id="AXH66499.1"/>
    </source>
</evidence>
<dbReference type="RefSeq" id="YP_010050611.1">
    <property type="nucleotide sequence ID" value="NC_054431.1"/>
</dbReference>
<dbReference type="KEGG" id="vg:63911344"/>
<proteinExistence type="predicted"/>
<dbReference type="GeneID" id="63911344"/>
<sequence>MTVIERPLFGRVEIRRLRRNLITAPRGNSATGWQSTVGAGTSPVVTATSTAGMNVGGLGIDTFLRAQATTTGTYVDIRNTGVQGVLVQPGGSVTASAWVRPTTITGAQGFAFIQFYDGAGVVVATATSPAFATPSGSWTRIHVSGVVPAGVVRVRAIFRATGSVVSGSRLDATAFLVEHAAQLGSWYETTAPGYGELAHGTNLTIRRGGARTGLGLKTDVGLMTFQLLDSEDPMRGGTFQPGQDLRAVSRDLNGQLRELFTGRVVDVAASYPLNKATGRQRVVTTVTVADAVKTHGETPRYGVAIPTGFETFEARISRLAGSALAPIEAPAEGAPREVYAF</sequence>
<name>A0A345M7M8_9CAUD</name>
<organism evidence="1 2">
    <name type="scientific">Microbacterium phage Scamander</name>
    <dbReference type="NCBI Taxonomy" id="2283249"/>
    <lineage>
        <taxon>Viruses</taxon>
        <taxon>Duplodnaviria</taxon>
        <taxon>Heunggongvirae</taxon>
        <taxon>Uroviricota</taxon>
        <taxon>Caudoviricetes</taxon>
        <taxon>Orlajensenviridae</taxon>
        <taxon>Pelczarvirinae</taxon>
        <taxon>Paopuvirus</taxon>
        <taxon>Paopuvirus Scamander</taxon>
    </lineage>
</organism>
<evidence type="ECO:0000313" key="2">
    <source>
        <dbReference type="Proteomes" id="UP000260320"/>
    </source>
</evidence>
<protein>
    <submittedName>
        <fullName evidence="1">Minor tail protein</fullName>
    </submittedName>
</protein>
<gene>
    <name evidence="1" type="primary">13</name>
    <name evidence="1" type="ORF">SEA_SCAMANDER_13</name>
</gene>
<reference evidence="1 2" key="1">
    <citation type="submission" date="2018-07" db="EMBL/GenBank/DDBJ databases">
        <authorList>
            <person name="Smith H.V."/>
            <person name="Frost V.J."/>
            <person name="Westover K.M."/>
            <person name="Wiersma-Koch H.I."/>
            <person name="Klyczek K."/>
            <person name="Garlena R.A."/>
            <person name="Russell D.A."/>
            <person name="Pope W.H."/>
            <person name="Jacobs-Sera D."/>
            <person name="Hatfull G.F."/>
        </authorList>
    </citation>
    <scope>NUCLEOTIDE SEQUENCE [LARGE SCALE GENOMIC DNA]</scope>
</reference>
<keyword evidence="2" id="KW-1185">Reference proteome</keyword>
<dbReference type="Gene3D" id="2.60.120.260">
    <property type="entry name" value="Galactose-binding domain-like"/>
    <property type="match status" value="1"/>
</dbReference>
<dbReference type="EMBL" id="MH576963">
    <property type="protein sequence ID" value="AXH66499.1"/>
    <property type="molecule type" value="Genomic_DNA"/>
</dbReference>
<dbReference type="Proteomes" id="UP000260320">
    <property type="component" value="Segment"/>
</dbReference>